<keyword evidence="5" id="KW-1185">Reference proteome</keyword>
<dbReference type="eggNOG" id="COG1653">
    <property type="taxonomic scope" value="Bacteria"/>
</dbReference>
<evidence type="ECO:0000313" key="4">
    <source>
        <dbReference type="EMBL" id="GAE95263.1"/>
    </source>
</evidence>
<keyword evidence="3" id="KW-0732">Signal</keyword>
<evidence type="ECO:0000256" key="1">
    <source>
        <dbReference type="ARBA" id="ARBA00008520"/>
    </source>
</evidence>
<protein>
    <submittedName>
        <fullName evidence="4">Sugar ABC transporter</fullName>
    </submittedName>
</protein>
<gene>
    <name evidence="4" type="ORF">JCM21714_4482</name>
</gene>
<sequence>MKKLISWILLFVLLVLVSWLSITNLIFNEEEDLVNTQTFDKTSTEKTKLKLWFYYEGPERFNKVIKLINDFNQSNSKIEITAEYIPFSQMRKQLIIAQVSGELPNLVIIDNPYHAEFSEMGLFADITEQVNTIAGIDQFFEVPMNTVTYNEKIYGLPFAINSIALFYNKEMLENANVPIPETRDELRIAAKKLTNENTKGIGISALQNEEGVFQYLAWLYSAGGKPTDLDSTEAIESFQFLSNLISDGSMSKEVINWTQADLLKQFMEGNTAMMINGSWQIPELKSLAPELEYGVAFIPKDKVHATVLGGENLAVINGENIEESVEFIKYYAQTEVMESFVKEIGNYPPRKDVANDSTWTNDSIQKVFSENMKYALPRGPSPEWSEISKVISNALNKALTKEEEIEKITTEAQLKINKVLAK</sequence>
<proteinExistence type="inferred from homology"/>
<dbReference type="InterPro" id="IPR006061">
    <property type="entry name" value="SBP_1_CS"/>
</dbReference>
<name>W4VQP8_9BACI</name>
<dbReference type="CDD" id="cd14748">
    <property type="entry name" value="PBP2_UgpB"/>
    <property type="match status" value="1"/>
</dbReference>
<reference evidence="4 5" key="1">
    <citation type="journal article" date="2014" name="Genome Announc.">
        <title>Draft Genome Sequence of the Boron-Tolerant and Moderately Halotolerant Bacterium Gracilibacillus boraciitolerans JCM 21714T.</title>
        <authorList>
            <person name="Ahmed I."/>
            <person name="Oshima K."/>
            <person name="Suda W."/>
            <person name="Kitamura K."/>
            <person name="Iida T."/>
            <person name="Ohmori Y."/>
            <person name="Fujiwara T."/>
            <person name="Hattori M."/>
            <person name="Ohkuma M."/>
        </authorList>
    </citation>
    <scope>NUCLEOTIDE SEQUENCE [LARGE SCALE GENOMIC DNA]</scope>
    <source>
        <strain evidence="4 5">JCM 21714</strain>
    </source>
</reference>
<dbReference type="Proteomes" id="UP000019102">
    <property type="component" value="Unassembled WGS sequence"/>
</dbReference>
<evidence type="ECO:0000256" key="2">
    <source>
        <dbReference type="ARBA" id="ARBA00022448"/>
    </source>
</evidence>
<dbReference type="PANTHER" id="PTHR30061:SF50">
    <property type="entry name" value="MALTOSE_MALTODEXTRIN-BINDING PERIPLASMIC PROTEIN"/>
    <property type="match status" value="1"/>
</dbReference>
<dbReference type="EMBL" id="BAVS01000046">
    <property type="protein sequence ID" value="GAE95263.1"/>
    <property type="molecule type" value="Genomic_DNA"/>
</dbReference>
<dbReference type="AlphaFoldDB" id="W4VQP8"/>
<dbReference type="InterPro" id="IPR006059">
    <property type="entry name" value="SBP"/>
</dbReference>
<dbReference type="PANTHER" id="PTHR30061">
    <property type="entry name" value="MALTOSE-BINDING PERIPLASMIC PROTEIN"/>
    <property type="match status" value="1"/>
</dbReference>
<dbReference type="GO" id="GO:0055085">
    <property type="term" value="P:transmembrane transport"/>
    <property type="evidence" value="ECO:0007669"/>
    <property type="project" value="InterPro"/>
</dbReference>
<dbReference type="RefSeq" id="WP_052000857.1">
    <property type="nucleotide sequence ID" value="NZ_BAVS01000046.1"/>
</dbReference>
<evidence type="ECO:0000313" key="5">
    <source>
        <dbReference type="Proteomes" id="UP000019102"/>
    </source>
</evidence>
<dbReference type="SUPFAM" id="SSF53850">
    <property type="entry name" value="Periplasmic binding protein-like II"/>
    <property type="match status" value="1"/>
</dbReference>
<dbReference type="GO" id="GO:0015768">
    <property type="term" value="P:maltose transport"/>
    <property type="evidence" value="ECO:0007669"/>
    <property type="project" value="TreeGrafter"/>
</dbReference>
<keyword evidence="2" id="KW-0813">Transport</keyword>
<evidence type="ECO:0000256" key="3">
    <source>
        <dbReference type="ARBA" id="ARBA00022729"/>
    </source>
</evidence>
<dbReference type="GO" id="GO:0042956">
    <property type="term" value="P:maltodextrin transmembrane transport"/>
    <property type="evidence" value="ECO:0007669"/>
    <property type="project" value="TreeGrafter"/>
</dbReference>
<dbReference type="Pfam" id="PF13416">
    <property type="entry name" value="SBP_bac_8"/>
    <property type="match status" value="1"/>
</dbReference>
<dbReference type="OrthoDB" id="9795467at2"/>
<dbReference type="STRING" id="1298598.JCM21714_4482"/>
<comment type="caution">
    <text evidence="4">The sequence shown here is derived from an EMBL/GenBank/DDBJ whole genome shotgun (WGS) entry which is preliminary data.</text>
</comment>
<dbReference type="GO" id="GO:1901982">
    <property type="term" value="F:maltose binding"/>
    <property type="evidence" value="ECO:0007669"/>
    <property type="project" value="TreeGrafter"/>
</dbReference>
<comment type="similarity">
    <text evidence="1">Belongs to the bacterial solute-binding protein 1 family.</text>
</comment>
<accession>W4VQP8</accession>
<organism evidence="4 5">
    <name type="scientific">Gracilibacillus boraciitolerans JCM 21714</name>
    <dbReference type="NCBI Taxonomy" id="1298598"/>
    <lineage>
        <taxon>Bacteria</taxon>
        <taxon>Bacillati</taxon>
        <taxon>Bacillota</taxon>
        <taxon>Bacilli</taxon>
        <taxon>Bacillales</taxon>
        <taxon>Bacillaceae</taxon>
        <taxon>Gracilibacillus</taxon>
    </lineage>
</organism>
<dbReference type="GO" id="GO:0055052">
    <property type="term" value="C:ATP-binding cassette (ABC) transporter complex, substrate-binding subunit-containing"/>
    <property type="evidence" value="ECO:0007669"/>
    <property type="project" value="TreeGrafter"/>
</dbReference>
<dbReference type="PROSITE" id="PS01037">
    <property type="entry name" value="SBP_BACTERIAL_1"/>
    <property type="match status" value="1"/>
</dbReference>
<dbReference type="Gene3D" id="3.40.190.10">
    <property type="entry name" value="Periplasmic binding protein-like II"/>
    <property type="match status" value="2"/>
</dbReference>